<evidence type="ECO:0000259" key="2">
    <source>
        <dbReference type="SMART" id="SM00849"/>
    </source>
</evidence>
<keyword evidence="3" id="KW-0378">Hydrolase</keyword>
<reference evidence="3 4" key="1">
    <citation type="submission" date="2015-09" db="EMBL/GenBank/DDBJ databases">
        <title>Draft genome sequence of Kouleothrix aurantiaca JCM 19913.</title>
        <authorList>
            <person name="Hemp J."/>
        </authorList>
    </citation>
    <scope>NUCLEOTIDE SEQUENCE [LARGE SCALE GENOMIC DNA]</scope>
    <source>
        <strain evidence="3 4">COM-B</strain>
    </source>
</reference>
<dbReference type="PANTHER" id="PTHR43084">
    <property type="entry name" value="PERSULFIDE DIOXYGENASE ETHE1"/>
    <property type="match status" value="1"/>
</dbReference>
<feature type="domain" description="Metallo-beta-lactamase" evidence="2">
    <location>
        <begin position="12"/>
        <end position="145"/>
    </location>
</feature>
<name>A0A0P9FCT6_9CHLR</name>
<keyword evidence="4" id="KW-1185">Reference proteome</keyword>
<protein>
    <submittedName>
        <fullName evidence="3">Zn-dependent hydrolase</fullName>
    </submittedName>
</protein>
<comment type="caution">
    <text evidence="3">The sequence shown here is derived from an EMBL/GenBank/DDBJ whole genome shotgun (WGS) entry which is preliminary data.</text>
</comment>
<sequence length="147" mass="15922">MFLRQIYHDELAQASYLLGCQATGEALVIDPNRTIEQYLALAERAGLRITAVTETHIHADYVSGARELAARTGAQLYLSDMGTAAWKYAYAAGAGATLLRDGDRFMIGNIRLEVIHSPGHTPEHLAFLVTDTANACLPMGLLSGDFV</sequence>
<dbReference type="Gene3D" id="3.60.15.10">
    <property type="entry name" value="Ribonuclease Z/Hydroxyacylglutathione hydrolase-like"/>
    <property type="match status" value="1"/>
</dbReference>
<accession>A0A0P9FCT6</accession>
<dbReference type="InterPro" id="IPR044528">
    <property type="entry name" value="POD-like_MBL-fold"/>
</dbReference>
<feature type="non-terminal residue" evidence="3">
    <location>
        <position position="147"/>
    </location>
</feature>
<dbReference type="InterPro" id="IPR051682">
    <property type="entry name" value="Mito_Persulfide_Diox"/>
</dbReference>
<dbReference type="GO" id="GO:0050313">
    <property type="term" value="F:sulfur dioxygenase activity"/>
    <property type="evidence" value="ECO:0007669"/>
    <property type="project" value="InterPro"/>
</dbReference>
<dbReference type="CDD" id="cd07724">
    <property type="entry name" value="POD-like_MBL-fold"/>
    <property type="match status" value="1"/>
</dbReference>
<dbReference type="InterPro" id="IPR001279">
    <property type="entry name" value="Metallo-B-lactamas"/>
</dbReference>
<keyword evidence="1" id="KW-0479">Metal-binding</keyword>
<evidence type="ECO:0000313" key="3">
    <source>
        <dbReference type="EMBL" id="KPV50614.1"/>
    </source>
</evidence>
<gene>
    <name evidence="3" type="ORF">SE17_25885</name>
</gene>
<organism evidence="3 4">
    <name type="scientific">Kouleothrix aurantiaca</name>
    <dbReference type="NCBI Taxonomy" id="186479"/>
    <lineage>
        <taxon>Bacteria</taxon>
        <taxon>Bacillati</taxon>
        <taxon>Chloroflexota</taxon>
        <taxon>Chloroflexia</taxon>
        <taxon>Chloroflexales</taxon>
        <taxon>Roseiflexineae</taxon>
        <taxon>Roseiflexaceae</taxon>
        <taxon>Kouleothrix</taxon>
    </lineage>
</organism>
<dbReference type="SUPFAM" id="SSF56281">
    <property type="entry name" value="Metallo-hydrolase/oxidoreductase"/>
    <property type="match status" value="1"/>
</dbReference>
<evidence type="ECO:0000313" key="4">
    <source>
        <dbReference type="Proteomes" id="UP000050509"/>
    </source>
</evidence>
<dbReference type="GO" id="GO:0070813">
    <property type="term" value="P:hydrogen sulfide metabolic process"/>
    <property type="evidence" value="ECO:0007669"/>
    <property type="project" value="TreeGrafter"/>
</dbReference>
<evidence type="ECO:0000256" key="1">
    <source>
        <dbReference type="ARBA" id="ARBA00022723"/>
    </source>
</evidence>
<dbReference type="SMART" id="SM00849">
    <property type="entry name" value="Lactamase_B"/>
    <property type="match status" value="1"/>
</dbReference>
<dbReference type="AlphaFoldDB" id="A0A0P9FCT6"/>
<dbReference type="EMBL" id="LJCR01001299">
    <property type="protein sequence ID" value="KPV50614.1"/>
    <property type="molecule type" value="Genomic_DNA"/>
</dbReference>
<dbReference type="Proteomes" id="UP000050509">
    <property type="component" value="Unassembled WGS sequence"/>
</dbReference>
<dbReference type="GO" id="GO:0046872">
    <property type="term" value="F:metal ion binding"/>
    <property type="evidence" value="ECO:0007669"/>
    <property type="project" value="UniProtKB-KW"/>
</dbReference>
<proteinExistence type="predicted"/>
<dbReference type="GO" id="GO:0016787">
    <property type="term" value="F:hydrolase activity"/>
    <property type="evidence" value="ECO:0007669"/>
    <property type="project" value="UniProtKB-KW"/>
</dbReference>
<dbReference type="Pfam" id="PF00753">
    <property type="entry name" value="Lactamase_B"/>
    <property type="match status" value="1"/>
</dbReference>
<dbReference type="GO" id="GO:0006749">
    <property type="term" value="P:glutathione metabolic process"/>
    <property type="evidence" value="ECO:0007669"/>
    <property type="project" value="InterPro"/>
</dbReference>
<dbReference type="InterPro" id="IPR036866">
    <property type="entry name" value="RibonucZ/Hydroxyglut_hydro"/>
</dbReference>
<dbReference type="PANTHER" id="PTHR43084:SF1">
    <property type="entry name" value="PERSULFIDE DIOXYGENASE ETHE1, MITOCHONDRIAL"/>
    <property type="match status" value="1"/>
</dbReference>